<comment type="caution">
    <text evidence="2">The sequence shown here is derived from an EMBL/GenBank/DDBJ whole genome shotgun (WGS) entry which is preliminary data.</text>
</comment>
<organism evidence="2 3">
    <name type="scientific">Grylomicrobium aquisgranensis</name>
    <dbReference type="NCBI Taxonomy" id="2926318"/>
    <lineage>
        <taxon>Bacteria</taxon>
        <taxon>Bacillati</taxon>
        <taxon>Bacillota</taxon>
        <taxon>Erysipelotrichia</taxon>
        <taxon>Erysipelotrichales</taxon>
        <taxon>Erysipelotrichaceae</taxon>
        <taxon>Grylomicrobium</taxon>
    </lineage>
</organism>
<evidence type="ECO:0000259" key="1">
    <source>
        <dbReference type="Pfam" id="PF13556"/>
    </source>
</evidence>
<protein>
    <submittedName>
        <fullName evidence="2">Helix-turn-helix domain-containing protein</fullName>
    </submittedName>
</protein>
<dbReference type="AlphaFoldDB" id="A0AB35U5P5"/>
<gene>
    <name evidence="2" type="ORF">MOZ60_08540</name>
</gene>
<dbReference type="RefSeq" id="WP_370596359.1">
    <property type="nucleotide sequence ID" value="NZ_JALBUR010000023.1"/>
</dbReference>
<dbReference type="InterPro" id="IPR025736">
    <property type="entry name" value="PucR_C-HTH_dom"/>
</dbReference>
<accession>A0AB35U5P5</accession>
<evidence type="ECO:0000313" key="3">
    <source>
        <dbReference type="Proteomes" id="UP001286174"/>
    </source>
</evidence>
<dbReference type="InterPro" id="IPR051448">
    <property type="entry name" value="CdaR-like_regulators"/>
</dbReference>
<dbReference type="Pfam" id="PF13556">
    <property type="entry name" value="HTH_30"/>
    <property type="match status" value="1"/>
</dbReference>
<dbReference type="Proteomes" id="UP001286174">
    <property type="component" value="Unassembled WGS sequence"/>
</dbReference>
<evidence type="ECO:0000313" key="2">
    <source>
        <dbReference type="EMBL" id="MDX8420139.1"/>
    </source>
</evidence>
<dbReference type="PANTHER" id="PTHR33744:SF1">
    <property type="entry name" value="DNA-BINDING TRANSCRIPTIONAL ACTIVATOR ADER"/>
    <property type="match status" value="1"/>
</dbReference>
<feature type="domain" description="PucR C-terminal helix-turn-helix" evidence="1">
    <location>
        <begin position="335"/>
        <end position="381"/>
    </location>
</feature>
<dbReference type="PANTHER" id="PTHR33744">
    <property type="entry name" value="CARBOHYDRATE DIACID REGULATOR"/>
    <property type="match status" value="1"/>
</dbReference>
<dbReference type="InterPro" id="IPR042070">
    <property type="entry name" value="PucR_C-HTH_sf"/>
</dbReference>
<name>A0AB35U5P5_9FIRM</name>
<reference evidence="2 3" key="1">
    <citation type="submission" date="2022-03" db="EMBL/GenBank/DDBJ databases">
        <title>Novel taxa within the pig intestine.</title>
        <authorList>
            <person name="Wylensek D."/>
            <person name="Bishof K."/>
            <person name="Afrizal A."/>
            <person name="Clavel T."/>
        </authorList>
    </citation>
    <scope>NUCLEOTIDE SEQUENCE [LARGE SCALE GENOMIC DNA]</scope>
    <source>
        <strain evidence="2 3">CLA-KB-P133</strain>
    </source>
</reference>
<proteinExistence type="predicted"/>
<keyword evidence="3" id="KW-1185">Reference proteome</keyword>
<dbReference type="Gene3D" id="1.10.10.2840">
    <property type="entry name" value="PucR C-terminal helix-turn-helix domain"/>
    <property type="match status" value="1"/>
</dbReference>
<sequence length="403" mass="46245">MTTESASLLLFDELGKGSGIQEVLTLASKEIFHNPILLTNAAFRTIAITDDEFDDLVWNEAKKNGHFSASTIHAYKDDRSSHKLFAQKKSFIYSSGLASRIPRILSPILYGSDIAGYTIIFQTEKKLDENDLHLVECLNNALRILMIGGHQSPDLNLSVSEYEYKMILDGKATQDELEEYKSRSKNPYTVISASLPSDRKGKQYASYLIETLRTIPGSIVFPYRAGIFLLLNYTDCKVLNKYLAEIEQAFTRYHLRGGISNSFSSLSTMKEYFEQTLAVRKTGQIIHPGKSLYRFSEYLPYEIIDLAGPQWCESAISDQYRQLKEYDMLHATDFVKTIQTLLECGYNITRTAKSMNVHRNTVNYRLEMLNEKFGISIQDTSLLESIRFSYMMDTWYNRLQHER</sequence>
<dbReference type="EMBL" id="JALBUR010000023">
    <property type="protein sequence ID" value="MDX8420139.1"/>
    <property type="molecule type" value="Genomic_DNA"/>
</dbReference>